<organism evidence="3">
    <name type="scientific">marine metagenome</name>
    <dbReference type="NCBI Taxonomy" id="408172"/>
    <lineage>
        <taxon>unclassified sequences</taxon>
        <taxon>metagenomes</taxon>
        <taxon>ecological metagenomes</taxon>
    </lineage>
</organism>
<dbReference type="GO" id="GO:0008610">
    <property type="term" value="P:lipid biosynthetic process"/>
    <property type="evidence" value="ECO:0007669"/>
    <property type="project" value="InterPro"/>
</dbReference>
<name>A0A382CJ50_9ZZZZ</name>
<dbReference type="EMBL" id="UINC01034588">
    <property type="protein sequence ID" value="SVB25661.1"/>
    <property type="molecule type" value="Genomic_DNA"/>
</dbReference>
<dbReference type="AlphaFoldDB" id="A0A382CJ50"/>
<feature type="non-terminal residue" evidence="3">
    <location>
        <position position="153"/>
    </location>
</feature>
<protein>
    <recommendedName>
        <fullName evidence="4">Cephalosporin hydroxylase</fullName>
    </recommendedName>
</protein>
<dbReference type="Pfam" id="PF04989">
    <property type="entry name" value="RMNT_CmcI"/>
    <property type="match status" value="1"/>
</dbReference>
<dbReference type="SUPFAM" id="SSF53335">
    <property type="entry name" value="S-adenosyl-L-methionine-dependent methyltransferases"/>
    <property type="match status" value="1"/>
</dbReference>
<dbReference type="GO" id="GO:0032259">
    <property type="term" value="P:methylation"/>
    <property type="evidence" value="ECO:0007669"/>
    <property type="project" value="UniProtKB-KW"/>
</dbReference>
<dbReference type="GO" id="GO:0071770">
    <property type="term" value="P:DIM/DIP cell wall layer assembly"/>
    <property type="evidence" value="ECO:0007669"/>
    <property type="project" value="TreeGrafter"/>
</dbReference>
<dbReference type="InterPro" id="IPR029063">
    <property type="entry name" value="SAM-dependent_MTases_sf"/>
</dbReference>
<accession>A0A382CJ50</accession>
<dbReference type="GO" id="GO:0005886">
    <property type="term" value="C:plasma membrane"/>
    <property type="evidence" value="ECO:0007669"/>
    <property type="project" value="TreeGrafter"/>
</dbReference>
<evidence type="ECO:0000313" key="3">
    <source>
        <dbReference type="EMBL" id="SVB25661.1"/>
    </source>
</evidence>
<evidence type="ECO:0008006" key="4">
    <source>
        <dbReference type="Google" id="ProtNLM"/>
    </source>
</evidence>
<sequence length="153" mass="17123">MTTDDRRQFDEDQRRYASAVGADSELQADALSVLERSDRHGWSYTWSWLGLPVIQVPEDIVTMQQIVWETRPEVVIETGVARGGSLLLYASILDMVGEGKVIGIDIDIRAHNRDSVERHPLAHRVSLIEGSSIDPNVVAQVREELAGCKRVMV</sequence>
<proteinExistence type="predicted"/>
<keyword evidence="1" id="KW-0489">Methyltransferase</keyword>
<dbReference type="InterPro" id="IPR007072">
    <property type="entry name" value="RNMT_CmcI"/>
</dbReference>
<keyword evidence="2" id="KW-0808">Transferase</keyword>
<evidence type="ECO:0000256" key="1">
    <source>
        <dbReference type="ARBA" id="ARBA00022603"/>
    </source>
</evidence>
<reference evidence="3" key="1">
    <citation type="submission" date="2018-05" db="EMBL/GenBank/DDBJ databases">
        <authorList>
            <person name="Lanie J.A."/>
            <person name="Ng W.-L."/>
            <person name="Kazmierczak K.M."/>
            <person name="Andrzejewski T.M."/>
            <person name="Davidsen T.M."/>
            <person name="Wayne K.J."/>
            <person name="Tettelin H."/>
            <person name="Glass J.I."/>
            <person name="Rusch D."/>
            <person name="Podicherti R."/>
            <person name="Tsui H.-C.T."/>
            <person name="Winkler M.E."/>
        </authorList>
    </citation>
    <scope>NUCLEOTIDE SEQUENCE</scope>
</reference>
<dbReference type="PANTHER" id="PTHR40048">
    <property type="entry name" value="RHAMNOSYL O-METHYLTRANSFERASE"/>
    <property type="match status" value="1"/>
</dbReference>
<gene>
    <name evidence="3" type="ORF">METZ01_LOCUS178515</name>
</gene>
<dbReference type="GO" id="GO:0008168">
    <property type="term" value="F:methyltransferase activity"/>
    <property type="evidence" value="ECO:0007669"/>
    <property type="project" value="UniProtKB-KW"/>
</dbReference>
<evidence type="ECO:0000256" key="2">
    <source>
        <dbReference type="ARBA" id="ARBA00022679"/>
    </source>
</evidence>
<dbReference type="Gene3D" id="3.40.50.150">
    <property type="entry name" value="Vaccinia Virus protein VP39"/>
    <property type="match status" value="1"/>
</dbReference>
<dbReference type="PANTHER" id="PTHR40048:SF1">
    <property type="entry name" value="RHAMNOSYL O-METHYLTRANSFERASE"/>
    <property type="match status" value="1"/>
</dbReference>